<organism evidence="8">
    <name type="scientific">Enterobius vermicularis</name>
    <name type="common">Human pinworm</name>
    <dbReference type="NCBI Taxonomy" id="51028"/>
    <lineage>
        <taxon>Eukaryota</taxon>
        <taxon>Metazoa</taxon>
        <taxon>Ecdysozoa</taxon>
        <taxon>Nematoda</taxon>
        <taxon>Chromadorea</taxon>
        <taxon>Rhabditida</taxon>
        <taxon>Spirurina</taxon>
        <taxon>Oxyuridomorpha</taxon>
        <taxon>Oxyuroidea</taxon>
        <taxon>Oxyuridae</taxon>
        <taxon>Enterobius</taxon>
    </lineage>
</organism>
<feature type="binding site" evidence="7">
    <location>
        <position position="476"/>
    </location>
    <ligand>
        <name>L-glutamate</name>
        <dbReference type="ChEBI" id="CHEBI:29985"/>
    </ligand>
</feature>
<dbReference type="InterPro" id="IPR000101">
    <property type="entry name" value="GGT_peptidase"/>
</dbReference>
<evidence type="ECO:0000256" key="4">
    <source>
        <dbReference type="ARBA" id="ARBA00023180"/>
    </source>
</evidence>
<dbReference type="InterPro" id="IPR029055">
    <property type="entry name" value="Ntn_hydrolases_N"/>
</dbReference>
<feature type="active site" description="Nucleophile" evidence="6">
    <location>
        <position position="382"/>
    </location>
</feature>
<feature type="binding site" evidence="7">
    <location>
        <position position="101"/>
    </location>
    <ligand>
        <name>L-glutamate</name>
        <dbReference type="ChEBI" id="CHEBI:29985"/>
    </ligand>
</feature>
<dbReference type="GO" id="GO:0006508">
    <property type="term" value="P:proteolysis"/>
    <property type="evidence" value="ECO:0007669"/>
    <property type="project" value="UniProtKB-KW"/>
</dbReference>
<dbReference type="GO" id="GO:0036374">
    <property type="term" value="F:glutathione hydrolase activity"/>
    <property type="evidence" value="ECO:0007669"/>
    <property type="project" value="InterPro"/>
</dbReference>
<dbReference type="InterPro" id="IPR043137">
    <property type="entry name" value="GGT_ssub_C"/>
</dbReference>
<keyword evidence="3" id="KW-0378">Hydrolase</keyword>
<evidence type="ECO:0000256" key="2">
    <source>
        <dbReference type="ARBA" id="ARBA00022679"/>
    </source>
</evidence>
<dbReference type="GO" id="GO:0006751">
    <property type="term" value="P:glutathione catabolic process"/>
    <property type="evidence" value="ECO:0007669"/>
    <property type="project" value="InterPro"/>
</dbReference>
<evidence type="ECO:0000256" key="3">
    <source>
        <dbReference type="ARBA" id="ARBA00022801"/>
    </source>
</evidence>
<dbReference type="PANTHER" id="PTHR11686">
    <property type="entry name" value="GAMMA GLUTAMYL TRANSPEPTIDASE"/>
    <property type="match status" value="1"/>
</dbReference>
<keyword evidence="4" id="KW-0325">Glycoprotein</keyword>
<dbReference type="GO" id="GO:0005886">
    <property type="term" value="C:plasma membrane"/>
    <property type="evidence" value="ECO:0007669"/>
    <property type="project" value="TreeGrafter"/>
</dbReference>
<name>A0A0N4VNZ5_ENTVE</name>
<dbReference type="AlphaFoldDB" id="A0A0N4VNZ5"/>
<accession>A0A0N4VNZ5</accession>
<evidence type="ECO:0000256" key="1">
    <source>
        <dbReference type="ARBA" id="ARBA00022670"/>
    </source>
</evidence>
<evidence type="ECO:0000313" key="8">
    <source>
        <dbReference type="WBParaSite" id="EVEC_0001271801-mRNA-1"/>
    </source>
</evidence>
<dbReference type="WBParaSite" id="EVEC_0001271801-mRNA-1">
    <property type="protein sequence ID" value="EVEC_0001271801-mRNA-1"/>
    <property type="gene ID" value="EVEC_0001271801"/>
</dbReference>
<dbReference type="SUPFAM" id="SSF56235">
    <property type="entry name" value="N-terminal nucleophile aminohydrolases (Ntn hydrolases)"/>
    <property type="match status" value="1"/>
</dbReference>
<dbReference type="GO" id="GO:0016746">
    <property type="term" value="F:acyltransferase activity"/>
    <property type="evidence" value="ECO:0007669"/>
    <property type="project" value="UniProtKB-KW"/>
</dbReference>
<protein>
    <submittedName>
        <fullName evidence="8">Gamma-glutamyltranspeptidase 1</fullName>
    </submittedName>
</protein>
<proteinExistence type="predicted"/>
<feature type="binding site" evidence="7">
    <location>
        <begin position="452"/>
        <end position="453"/>
    </location>
    <ligand>
        <name>L-glutamate</name>
        <dbReference type="ChEBI" id="CHEBI:29985"/>
    </ligand>
</feature>
<dbReference type="FunFam" id="1.10.246.130:FF:000005">
    <property type="entry name" value="Gamma-glutamyltranspeptidase 1, putative"/>
    <property type="match status" value="1"/>
</dbReference>
<reference evidence="8" key="1">
    <citation type="submission" date="2017-02" db="UniProtKB">
        <authorList>
            <consortium name="WormBaseParasite"/>
        </authorList>
    </citation>
    <scope>IDENTIFICATION</scope>
</reference>
<keyword evidence="1" id="KW-0645">Protease</keyword>
<evidence type="ECO:0000256" key="7">
    <source>
        <dbReference type="PIRSR" id="PIRSR600101-2"/>
    </source>
</evidence>
<dbReference type="PANTHER" id="PTHR11686:SF69">
    <property type="entry name" value="GAMMA-GLUTAMYLTRANSPEPTIDASE 1"/>
    <property type="match status" value="1"/>
</dbReference>
<keyword evidence="2" id="KW-0808">Transferase</keyword>
<keyword evidence="5" id="KW-0012">Acyltransferase</keyword>
<dbReference type="InterPro" id="IPR043138">
    <property type="entry name" value="GGT_lsub"/>
</dbReference>
<feature type="binding site" evidence="7">
    <location>
        <begin position="400"/>
        <end position="402"/>
    </location>
    <ligand>
        <name>L-glutamate</name>
        <dbReference type="ChEBI" id="CHEBI:29985"/>
    </ligand>
</feature>
<feature type="binding site" evidence="7">
    <location>
        <position position="424"/>
    </location>
    <ligand>
        <name>L-glutamate</name>
        <dbReference type="ChEBI" id="CHEBI:29985"/>
    </ligand>
</feature>
<dbReference type="PRINTS" id="PR01210">
    <property type="entry name" value="GGTRANSPTASE"/>
</dbReference>
<dbReference type="FunFam" id="3.60.20.40:FF:000009">
    <property type="entry name" value="Predicted protein"/>
    <property type="match status" value="1"/>
</dbReference>
<dbReference type="Gene3D" id="1.10.246.130">
    <property type="match status" value="1"/>
</dbReference>
<dbReference type="Pfam" id="PF01019">
    <property type="entry name" value="G_glu_transpept"/>
    <property type="match status" value="1"/>
</dbReference>
<evidence type="ECO:0000256" key="5">
    <source>
        <dbReference type="ARBA" id="ARBA00023315"/>
    </source>
</evidence>
<evidence type="ECO:0000256" key="6">
    <source>
        <dbReference type="PIRSR" id="PIRSR600101-1"/>
    </source>
</evidence>
<dbReference type="Gene3D" id="3.60.20.40">
    <property type="match status" value="1"/>
</dbReference>
<sequence>LKDDGKTPRQPSLSLLGKYTKVAVAADNVFCSEIGRDILLQGGNAVESAIATLFCIGIMDAHSTGIGGGHFMTIYNAYLNLLFIIFNYITTTKECTVVDAREVAPLAATKNMYVNNSNSSKKGWLAIAVTGEIHGYWREYTTFGGNIEWKQLLQPTIKLLDEGYPTSYVLAKALNDTSEWIYNEPTMKPFINPLTGKVYAHGEQIKTRTKLSEFLKQLANSSNPQQLFYNSSFTETMANEIQRNGGILTLEDFHRYTSKMYSGSDIIYTELSNGRRMCGPPPPSGSAVTQAIINIMDGYFAEEGAANGDSAEILHRFIEASKFAYAARSHLSDMAFNSTALEVAKNITSAEYASYVRSQITNKAHEDAYYGGDFEDTTNHGTSNLVIIDADGNAVAVTSTINTDFGAGVISESTGVLWNDEMDDFSTPGQSNYYGYAPSKANFIEPGKRPMSSASPTIIFNPNDPLDTLGVGTSGGSKIITGTSYVAIRTMWLNENVKQAVDAVRVHNQLTPNIVFYEDGFDKDYHKDLEHRGHRLQLKSNLSVVTVARKFKDGCIYANSDYRKGTESDPAGY</sequence>